<dbReference type="Proteomes" id="UP000821865">
    <property type="component" value="Chromosome 4"/>
</dbReference>
<accession>A0ACB8CWW9</accession>
<reference evidence="1" key="1">
    <citation type="submission" date="2020-05" db="EMBL/GenBank/DDBJ databases">
        <title>Large-scale comparative analyses of tick genomes elucidate their genetic diversity and vector capacities.</title>
        <authorList>
            <person name="Jia N."/>
            <person name="Wang J."/>
            <person name="Shi W."/>
            <person name="Du L."/>
            <person name="Sun Y."/>
            <person name="Zhan W."/>
            <person name="Jiang J."/>
            <person name="Wang Q."/>
            <person name="Zhang B."/>
            <person name="Ji P."/>
            <person name="Sakyi L.B."/>
            <person name="Cui X."/>
            <person name="Yuan T."/>
            <person name="Jiang B."/>
            <person name="Yang W."/>
            <person name="Lam T.T.-Y."/>
            <person name="Chang Q."/>
            <person name="Ding S."/>
            <person name="Wang X."/>
            <person name="Zhu J."/>
            <person name="Ruan X."/>
            <person name="Zhao L."/>
            <person name="Wei J."/>
            <person name="Que T."/>
            <person name="Du C."/>
            <person name="Cheng J."/>
            <person name="Dai P."/>
            <person name="Han X."/>
            <person name="Huang E."/>
            <person name="Gao Y."/>
            <person name="Liu J."/>
            <person name="Shao H."/>
            <person name="Ye R."/>
            <person name="Li L."/>
            <person name="Wei W."/>
            <person name="Wang X."/>
            <person name="Wang C."/>
            <person name="Yang T."/>
            <person name="Huo Q."/>
            <person name="Li W."/>
            <person name="Guo W."/>
            <person name="Chen H."/>
            <person name="Zhou L."/>
            <person name="Ni X."/>
            <person name="Tian J."/>
            <person name="Zhou Y."/>
            <person name="Sheng Y."/>
            <person name="Liu T."/>
            <person name="Pan Y."/>
            <person name="Xia L."/>
            <person name="Li J."/>
            <person name="Zhao F."/>
            <person name="Cao W."/>
        </authorList>
    </citation>
    <scope>NUCLEOTIDE SEQUENCE</scope>
    <source>
        <strain evidence="1">Dsil-2018</strain>
    </source>
</reference>
<gene>
    <name evidence="1" type="ORF">HPB49_010782</name>
</gene>
<sequence>MLWSWKTAVITFVGDQMLKYVYYREGELPCSLYKPTTHICRVCHQTGYRSNLSPTRTFVCPTSGTHSSTDGHECTLKCAACSEVYATGDR</sequence>
<evidence type="ECO:0000313" key="1">
    <source>
        <dbReference type="EMBL" id="KAH7953636.1"/>
    </source>
</evidence>
<protein>
    <submittedName>
        <fullName evidence="1">Uncharacterized protein</fullName>
    </submittedName>
</protein>
<keyword evidence="2" id="KW-1185">Reference proteome</keyword>
<organism evidence="1 2">
    <name type="scientific">Dermacentor silvarum</name>
    <name type="common">Tick</name>
    <dbReference type="NCBI Taxonomy" id="543639"/>
    <lineage>
        <taxon>Eukaryota</taxon>
        <taxon>Metazoa</taxon>
        <taxon>Ecdysozoa</taxon>
        <taxon>Arthropoda</taxon>
        <taxon>Chelicerata</taxon>
        <taxon>Arachnida</taxon>
        <taxon>Acari</taxon>
        <taxon>Parasitiformes</taxon>
        <taxon>Ixodida</taxon>
        <taxon>Ixodoidea</taxon>
        <taxon>Ixodidae</taxon>
        <taxon>Rhipicephalinae</taxon>
        <taxon>Dermacentor</taxon>
    </lineage>
</organism>
<dbReference type="EMBL" id="CM023473">
    <property type="protein sequence ID" value="KAH7953636.1"/>
    <property type="molecule type" value="Genomic_DNA"/>
</dbReference>
<evidence type="ECO:0000313" key="2">
    <source>
        <dbReference type="Proteomes" id="UP000821865"/>
    </source>
</evidence>
<comment type="caution">
    <text evidence="1">The sequence shown here is derived from an EMBL/GenBank/DDBJ whole genome shotgun (WGS) entry which is preliminary data.</text>
</comment>
<name>A0ACB8CWW9_DERSI</name>
<proteinExistence type="predicted"/>